<keyword evidence="1" id="KW-1133">Transmembrane helix</keyword>
<dbReference type="Proteomes" id="UP000075391">
    <property type="component" value="Unassembled WGS sequence"/>
</dbReference>
<feature type="transmembrane region" description="Helical" evidence="1">
    <location>
        <begin position="54"/>
        <end position="72"/>
    </location>
</feature>
<protein>
    <submittedName>
        <fullName evidence="2">Uncharacterized protein</fullName>
    </submittedName>
</protein>
<feature type="transmembrane region" description="Helical" evidence="1">
    <location>
        <begin position="28"/>
        <end position="48"/>
    </location>
</feature>
<accession>A0A150WBX5</accession>
<dbReference type="RefSeq" id="WP_063245148.1">
    <property type="nucleotide sequence ID" value="NZ_CP168967.1"/>
</dbReference>
<name>A0A150WBX5_BDEBC</name>
<organism evidence="2 3">
    <name type="scientific">Bdellovibrio bacteriovorus</name>
    <dbReference type="NCBI Taxonomy" id="959"/>
    <lineage>
        <taxon>Bacteria</taxon>
        <taxon>Pseudomonadati</taxon>
        <taxon>Bdellovibrionota</taxon>
        <taxon>Bdellovibrionia</taxon>
        <taxon>Bdellovibrionales</taxon>
        <taxon>Pseudobdellovibrionaceae</taxon>
        <taxon>Bdellovibrio</taxon>
    </lineage>
</organism>
<evidence type="ECO:0000313" key="3">
    <source>
        <dbReference type="Proteomes" id="UP000075391"/>
    </source>
</evidence>
<gene>
    <name evidence="2" type="ORF">AZI85_12990</name>
</gene>
<dbReference type="OrthoDB" id="5293391at2"/>
<dbReference type="EMBL" id="LUKF01000020">
    <property type="protein sequence ID" value="KYG60382.1"/>
    <property type="molecule type" value="Genomic_DNA"/>
</dbReference>
<evidence type="ECO:0000313" key="2">
    <source>
        <dbReference type="EMBL" id="KYG60382.1"/>
    </source>
</evidence>
<comment type="caution">
    <text evidence="2">The sequence shown here is derived from an EMBL/GenBank/DDBJ whole genome shotgun (WGS) entry which is preliminary data.</text>
</comment>
<proteinExistence type="predicted"/>
<evidence type="ECO:0000256" key="1">
    <source>
        <dbReference type="SAM" id="Phobius"/>
    </source>
</evidence>
<reference evidence="2 3" key="1">
    <citation type="submission" date="2016-03" db="EMBL/GenBank/DDBJ databases">
        <authorList>
            <person name="Ploux O."/>
        </authorList>
    </citation>
    <scope>NUCLEOTIDE SEQUENCE [LARGE SCALE GENOMIC DNA]</scope>
    <source>
        <strain evidence="2 3">BER2</strain>
    </source>
</reference>
<keyword evidence="1" id="KW-0472">Membrane</keyword>
<dbReference type="AlphaFoldDB" id="A0A150WBX5"/>
<sequence>MFPNFRQHHNCYCAFCKSPRRIYRKRSISLMNVLGSALASVVMMFAIWQQFDPRVMIVFVVCLAFSEVFVKIRWRLSVVCRACGFDPVLYTKDPQAAADKVRFQLDVRKQDPKYLLAKPLNLPAIPAEKAKALQEKGKGRLVSRSI</sequence>
<keyword evidence="1" id="KW-0812">Transmembrane</keyword>